<evidence type="ECO:0000256" key="8">
    <source>
        <dbReference type="ARBA" id="ARBA00022967"/>
    </source>
</evidence>
<dbReference type="PATRIC" id="fig|584657.3.peg.4188"/>
<dbReference type="PANTHER" id="PTHR22888">
    <property type="entry name" value="CYTOCHROME C OXIDASE, SUBUNIT II"/>
    <property type="match status" value="1"/>
</dbReference>
<evidence type="ECO:0000313" key="19">
    <source>
        <dbReference type="Proteomes" id="UP000019494"/>
    </source>
</evidence>
<proteinExistence type="inferred from homology"/>
<dbReference type="Pfam" id="PF00116">
    <property type="entry name" value="COX2"/>
    <property type="match status" value="1"/>
</dbReference>
<keyword evidence="12 16" id="KW-0472">Membrane</keyword>
<feature type="transmembrane region" description="Helical" evidence="16">
    <location>
        <begin position="59"/>
        <end position="80"/>
    </location>
</feature>
<evidence type="ECO:0000256" key="14">
    <source>
        <dbReference type="ARBA" id="ARBA00031399"/>
    </source>
</evidence>
<evidence type="ECO:0000256" key="3">
    <source>
        <dbReference type="ARBA" id="ARBA00012949"/>
    </source>
</evidence>
<dbReference type="Gene3D" id="2.60.40.420">
    <property type="entry name" value="Cupredoxins - blue copper proteins"/>
    <property type="match status" value="1"/>
</dbReference>
<evidence type="ECO:0000313" key="18">
    <source>
        <dbReference type="EMBL" id="EWT03931.1"/>
    </source>
</evidence>
<dbReference type="EMBL" id="AWQS01000389">
    <property type="protein sequence ID" value="EWT03931.1"/>
    <property type="molecule type" value="Genomic_DNA"/>
</dbReference>
<dbReference type="EC" id="7.1.1.9" evidence="3"/>
<accession>W9GCI2</accession>
<dbReference type="SUPFAM" id="SSF81464">
    <property type="entry name" value="Cytochrome c oxidase subunit II-like, transmembrane region"/>
    <property type="match status" value="1"/>
</dbReference>
<name>W9GCI2_9MICO</name>
<dbReference type="PROSITE" id="PS50857">
    <property type="entry name" value="COX2_CUA"/>
    <property type="match status" value="1"/>
</dbReference>
<evidence type="ECO:0000259" key="17">
    <source>
        <dbReference type="PROSITE" id="PS50857"/>
    </source>
</evidence>
<dbReference type="AlphaFoldDB" id="W9GCI2"/>
<evidence type="ECO:0000256" key="11">
    <source>
        <dbReference type="ARBA" id="ARBA00023008"/>
    </source>
</evidence>
<keyword evidence="19" id="KW-1185">Reference proteome</keyword>
<evidence type="ECO:0000256" key="1">
    <source>
        <dbReference type="ARBA" id="ARBA00004141"/>
    </source>
</evidence>
<organism evidence="18 19">
    <name type="scientific">Intrasporangium chromatireducens Q5-1</name>
    <dbReference type="NCBI Taxonomy" id="584657"/>
    <lineage>
        <taxon>Bacteria</taxon>
        <taxon>Bacillati</taxon>
        <taxon>Actinomycetota</taxon>
        <taxon>Actinomycetes</taxon>
        <taxon>Micrococcales</taxon>
        <taxon>Intrasporangiaceae</taxon>
        <taxon>Intrasporangium</taxon>
    </lineage>
</organism>
<dbReference type="InterPro" id="IPR014222">
    <property type="entry name" value="Cyt_c_oxidase_su2"/>
</dbReference>
<keyword evidence="6 16" id="KW-0812">Transmembrane</keyword>
<dbReference type="GO" id="GO:0016020">
    <property type="term" value="C:membrane"/>
    <property type="evidence" value="ECO:0007669"/>
    <property type="project" value="UniProtKB-SubCell"/>
</dbReference>
<dbReference type="GO" id="GO:0016491">
    <property type="term" value="F:oxidoreductase activity"/>
    <property type="evidence" value="ECO:0007669"/>
    <property type="project" value="InterPro"/>
</dbReference>
<dbReference type="InterPro" id="IPR001505">
    <property type="entry name" value="Copper_CuA"/>
</dbReference>
<feature type="domain" description="Cytochrome oxidase subunit II copper A binding" evidence="17">
    <location>
        <begin position="133"/>
        <end position="261"/>
    </location>
</feature>
<keyword evidence="5" id="KW-0679">Respiratory chain</keyword>
<dbReference type="InterPro" id="IPR036257">
    <property type="entry name" value="Cyt_c_oxidase_su2_TM_sf"/>
</dbReference>
<sequence length="299" mass="33274">MPEHVDTPVVTRRRRWARVTGIAAVSAIALTGCQGKLSNGFLPEAVSDSGRRVTDLWVGSWIAVLAVGVITWGLMLYAAVRFRRRKGDDTLPVQLRYNIPVELLYTIIPIFMVAVFFYYTARDEAALTDTSKKPDVTISVVAKQWSWDFNYVDSNVYESGVHTQLDGKPGARAQMPVLYLPVNKRVEFVLNARDVIHSFWVPAFMTKLDMIPGRTNKLQIVTQQEGEFQGKCAELCGAYHSEMLFMVKIVSQAEYDKEMAHLAAIGQKGQVPVDVSREPLVQGDSKLVPAPALTGSVNQ</sequence>
<comment type="caution">
    <text evidence="18">The sequence shown here is derived from an EMBL/GenBank/DDBJ whole genome shotgun (WGS) entry which is preliminary data.</text>
</comment>
<dbReference type="InterPro" id="IPR002429">
    <property type="entry name" value="CcO_II-like_C"/>
</dbReference>
<dbReference type="NCBIfam" id="TIGR02866">
    <property type="entry name" value="CoxB"/>
    <property type="match status" value="1"/>
</dbReference>
<dbReference type="SUPFAM" id="SSF49503">
    <property type="entry name" value="Cupredoxins"/>
    <property type="match status" value="1"/>
</dbReference>
<dbReference type="GO" id="GO:0005507">
    <property type="term" value="F:copper ion binding"/>
    <property type="evidence" value="ECO:0007669"/>
    <property type="project" value="InterPro"/>
</dbReference>
<evidence type="ECO:0000256" key="13">
    <source>
        <dbReference type="ARBA" id="ARBA00024688"/>
    </source>
</evidence>
<evidence type="ECO:0000256" key="10">
    <source>
        <dbReference type="ARBA" id="ARBA00022989"/>
    </source>
</evidence>
<keyword evidence="10 16" id="KW-1133">Transmembrane helix</keyword>
<comment type="subcellular location">
    <subcellularLocation>
        <location evidence="1">Membrane</location>
        <topology evidence="1">Multi-pass membrane protein</topology>
    </subcellularLocation>
</comment>
<keyword evidence="11" id="KW-0186">Copper</keyword>
<dbReference type="PROSITE" id="PS00078">
    <property type="entry name" value="COX2"/>
    <property type="match status" value="1"/>
</dbReference>
<evidence type="ECO:0000256" key="5">
    <source>
        <dbReference type="ARBA" id="ARBA00022660"/>
    </source>
</evidence>
<comment type="similarity">
    <text evidence="2">Belongs to the cytochrome c oxidase subunit 2 family.</text>
</comment>
<dbReference type="InterPro" id="IPR045187">
    <property type="entry name" value="CcO_II"/>
</dbReference>
<feature type="transmembrane region" description="Helical" evidence="16">
    <location>
        <begin position="101"/>
        <end position="121"/>
    </location>
</feature>
<dbReference type="PRINTS" id="PR01166">
    <property type="entry name" value="CYCOXIDASEII"/>
</dbReference>
<dbReference type="Gene3D" id="1.10.287.90">
    <property type="match status" value="1"/>
</dbReference>
<comment type="function">
    <text evidence="13">Subunits I and II form the functional core of the enzyme complex. Electrons originating in cytochrome c are transferred via heme a and Cu(A) to the binuclear center formed by heme a3 and Cu(B).</text>
</comment>
<evidence type="ECO:0000256" key="16">
    <source>
        <dbReference type="SAM" id="Phobius"/>
    </source>
</evidence>
<keyword evidence="8" id="KW-1278">Translocase</keyword>
<evidence type="ECO:0000256" key="4">
    <source>
        <dbReference type="ARBA" id="ARBA00022448"/>
    </source>
</evidence>
<reference evidence="19" key="1">
    <citation type="submission" date="2013-08" db="EMBL/GenBank/DDBJ databases">
        <title>Intrasporangium oryzae NRRL B-24470.</title>
        <authorList>
            <person name="Liu H."/>
            <person name="Wang G."/>
        </authorList>
    </citation>
    <scope>NUCLEOTIDE SEQUENCE [LARGE SCALE GENOMIC DNA]</scope>
    <source>
        <strain evidence="19">Q5-1</strain>
    </source>
</reference>
<dbReference type="GO" id="GO:0042773">
    <property type="term" value="P:ATP synthesis coupled electron transport"/>
    <property type="evidence" value="ECO:0007669"/>
    <property type="project" value="TreeGrafter"/>
</dbReference>
<dbReference type="Proteomes" id="UP000019494">
    <property type="component" value="Unassembled WGS sequence"/>
</dbReference>
<dbReference type="InterPro" id="IPR008972">
    <property type="entry name" value="Cupredoxin"/>
</dbReference>
<evidence type="ECO:0000256" key="6">
    <source>
        <dbReference type="ARBA" id="ARBA00022692"/>
    </source>
</evidence>
<protein>
    <recommendedName>
        <fullName evidence="3">cytochrome-c oxidase</fullName>
        <ecNumber evidence="3">7.1.1.9</ecNumber>
    </recommendedName>
    <alternativeName>
        <fullName evidence="14">Cytochrome aa3 subunit 2</fullName>
    </alternativeName>
</protein>
<evidence type="ECO:0000256" key="12">
    <source>
        <dbReference type="ARBA" id="ARBA00023136"/>
    </source>
</evidence>
<keyword evidence="4" id="KW-0813">Transport</keyword>
<comment type="catalytic activity">
    <reaction evidence="15">
        <text>4 Fe(II)-[cytochrome c] + O2 + 8 H(+)(in) = 4 Fe(III)-[cytochrome c] + 2 H2O + 4 H(+)(out)</text>
        <dbReference type="Rhea" id="RHEA:11436"/>
        <dbReference type="Rhea" id="RHEA-COMP:10350"/>
        <dbReference type="Rhea" id="RHEA-COMP:14399"/>
        <dbReference type="ChEBI" id="CHEBI:15377"/>
        <dbReference type="ChEBI" id="CHEBI:15378"/>
        <dbReference type="ChEBI" id="CHEBI:15379"/>
        <dbReference type="ChEBI" id="CHEBI:29033"/>
        <dbReference type="ChEBI" id="CHEBI:29034"/>
        <dbReference type="EC" id="7.1.1.9"/>
    </reaction>
</comment>
<dbReference type="PANTHER" id="PTHR22888:SF9">
    <property type="entry name" value="CYTOCHROME C OXIDASE SUBUNIT 2"/>
    <property type="match status" value="1"/>
</dbReference>
<keyword evidence="7" id="KW-0479">Metal-binding</keyword>
<evidence type="ECO:0000256" key="15">
    <source>
        <dbReference type="ARBA" id="ARBA00047816"/>
    </source>
</evidence>
<evidence type="ECO:0000256" key="2">
    <source>
        <dbReference type="ARBA" id="ARBA00007866"/>
    </source>
</evidence>
<dbReference type="GO" id="GO:0004129">
    <property type="term" value="F:cytochrome-c oxidase activity"/>
    <property type="evidence" value="ECO:0007669"/>
    <property type="project" value="UniProtKB-EC"/>
</dbReference>
<gene>
    <name evidence="18" type="ORF">N864_13895</name>
</gene>
<evidence type="ECO:0000256" key="9">
    <source>
        <dbReference type="ARBA" id="ARBA00022982"/>
    </source>
</evidence>
<evidence type="ECO:0000256" key="7">
    <source>
        <dbReference type="ARBA" id="ARBA00022723"/>
    </source>
</evidence>
<keyword evidence="9" id="KW-0249">Electron transport</keyword>